<dbReference type="InterPro" id="IPR000731">
    <property type="entry name" value="SSD"/>
</dbReference>
<dbReference type="InterPro" id="IPR004869">
    <property type="entry name" value="MMPL_dom"/>
</dbReference>
<feature type="transmembrane region" description="Helical" evidence="9">
    <location>
        <begin position="283"/>
        <end position="306"/>
    </location>
</feature>
<evidence type="ECO:0000256" key="5">
    <source>
        <dbReference type="ARBA" id="ARBA00022989"/>
    </source>
</evidence>
<evidence type="ECO:0000313" key="11">
    <source>
        <dbReference type="Proteomes" id="UP000749559"/>
    </source>
</evidence>
<dbReference type="PROSITE" id="PS50156">
    <property type="entry name" value="SSD"/>
    <property type="match status" value="1"/>
</dbReference>
<dbReference type="FunFam" id="1.20.1640.10:FF:000013">
    <property type="entry name" value="PaTched Related family"/>
    <property type="match status" value="1"/>
</dbReference>
<feature type="compositionally biased region" description="Basic and acidic residues" evidence="8">
    <location>
        <begin position="872"/>
        <end position="883"/>
    </location>
</feature>
<evidence type="ECO:0000256" key="3">
    <source>
        <dbReference type="ARBA" id="ARBA00022475"/>
    </source>
</evidence>
<feature type="transmembrane region" description="Helical" evidence="9">
    <location>
        <begin position="386"/>
        <end position="411"/>
    </location>
</feature>
<dbReference type="AlphaFoldDB" id="A0A8J1URD4"/>
<dbReference type="EMBL" id="CAIIXF020000009">
    <property type="protein sequence ID" value="CAH1793327.1"/>
    <property type="molecule type" value="Genomic_DNA"/>
</dbReference>
<keyword evidence="7" id="KW-0325">Glycoprotein</keyword>
<dbReference type="Gene3D" id="1.20.1640.10">
    <property type="entry name" value="Multidrug efflux transporter AcrB transmembrane domain"/>
    <property type="match status" value="2"/>
</dbReference>
<feature type="compositionally biased region" description="Polar residues" evidence="8">
    <location>
        <begin position="853"/>
        <end position="866"/>
    </location>
</feature>
<name>A0A8J1URD4_OWEFU</name>
<dbReference type="InterPro" id="IPR051697">
    <property type="entry name" value="Patched_domain-protein"/>
</dbReference>
<keyword evidence="3" id="KW-1003">Cell membrane</keyword>
<feature type="transmembrane region" description="Helical" evidence="9">
    <location>
        <begin position="258"/>
        <end position="277"/>
    </location>
</feature>
<reference evidence="10" key="1">
    <citation type="submission" date="2022-03" db="EMBL/GenBank/DDBJ databases">
        <authorList>
            <person name="Martin C."/>
        </authorList>
    </citation>
    <scope>NUCLEOTIDE SEQUENCE</scope>
</reference>
<evidence type="ECO:0000256" key="8">
    <source>
        <dbReference type="SAM" id="MobiDB-lite"/>
    </source>
</evidence>
<feature type="transmembrane region" description="Helical" evidence="9">
    <location>
        <begin position="781"/>
        <end position="804"/>
    </location>
</feature>
<keyword evidence="11" id="KW-1185">Reference proteome</keyword>
<comment type="caution">
    <text evidence="10">The sequence shown here is derived from an EMBL/GenBank/DDBJ whole genome shotgun (WGS) entry which is preliminary data.</text>
</comment>
<keyword evidence="6 9" id="KW-0472">Membrane</keyword>
<feature type="transmembrane region" description="Helical" evidence="9">
    <location>
        <begin position="679"/>
        <end position="702"/>
    </location>
</feature>
<protein>
    <submittedName>
        <fullName evidence="10">Uncharacterized protein</fullName>
    </submittedName>
</protein>
<comment type="similarity">
    <text evidence="2">Belongs to the patched family.</text>
</comment>
<comment type="subcellular location">
    <subcellularLocation>
        <location evidence="1">Cell membrane</location>
        <topology evidence="1">Multi-pass membrane protein</topology>
    </subcellularLocation>
</comment>
<proteinExistence type="inferred from homology"/>
<feature type="transmembrane region" description="Helical" evidence="9">
    <location>
        <begin position="313"/>
        <end position="336"/>
    </location>
</feature>
<dbReference type="PANTHER" id="PTHR10796:SF92">
    <property type="entry name" value="PATCHED-RELATED, ISOFORM A"/>
    <property type="match status" value="1"/>
</dbReference>
<keyword evidence="5 9" id="KW-1133">Transmembrane helix</keyword>
<dbReference type="Pfam" id="PF02460">
    <property type="entry name" value="Patched"/>
    <property type="match status" value="1"/>
</dbReference>
<gene>
    <name evidence="10" type="ORF">OFUS_LOCUS18191</name>
</gene>
<feature type="transmembrane region" description="Helical" evidence="9">
    <location>
        <begin position="26"/>
        <end position="46"/>
    </location>
</feature>
<feature type="transmembrane region" description="Helical" evidence="9">
    <location>
        <begin position="738"/>
        <end position="761"/>
    </location>
</feature>
<feature type="transmembrane region" description="Helical" evidence="9">
    <location>
        <begin position="708"/>
        <end position="726"/>
    </location>
</feature>
<evidence type="ECO:0000313" key="10">
    <source>
        <dbReference type="EMBL" id="CAH1793327.1"/>
    </source>
</evidence>
<feature type="transmembrane region" description="Helical" evidence="9">
    <location>
        <begin position="356"/>
        <end position="379"/>
    </location>
</feature>
<organism evidence="10 11">
    <name type="scientific">Owenia fusiformis</name>
    <name type="common">Polychaete worm</name>
    <dbReference type="NCBI Taxonomy" id="6347"/>
    <lineage>
        <taxon>Eukaryota</taxon>
        <taxon>Metazoa</taxon>
        <taxon>Spiralia</taxon>
        <taxon>Lophotrochozoa</taxon>
        <taxon>Annelida</taxon>
        <taxon>Polychaeta</taxon>
        <taxon>Sedentaria</taxon>
        <taxon>Canalipalpata</taxon>
        <taxon>Sabellida</taxon>
        <taxon>Oweniida</taxon>
        <taxon>Oweniidae</taxon>
        <taxon>Owenia</taxon>
    </lineage>
</organism>
<evidence type="ECO:0000256" key="6">
    <source>
        <dbReference type="ARBA" id="ARBA00023136"/>
    </source>
</evidence>
<evidence type="ECO:0000256" key="7">
    <source>
        <dbReference type="ARBA" id="ARBA00023180"/>
    </source>
</evidence>
<dbReference type="PANTHER" id="PTHR10796">
    <property type="entry name" value="PATCHED-RELATED"/>
    <property type="match status" value="1"/>
</dbReference>
<sequence length="883" mass="98935">MKTDCIEKPLAGLFYKLGKLVARCPWPFIIIPVVIAGGCGVGLIRLRNVVDTEYLYTPDNGPAKEERRIMRQYFPMDWSTNFQATRMLTLDGYARVIFIPKDNKKNALSTEILEEIISIDAGIRKMNSSDGKTYDFYCAKSNGCYSNSILEILNYTASAISHINLTYPMFDQRFLGKELGGVTLQEDGLVNFVQAIQLQYYVKYENASNRVDSDVWLRAFKKFMLSINTNEVNVHFLTSKSLTEELETATTGIISKFAITYTILCLFSVLACLMFDWVRSKPWLGFMGVITACLAILTSFGLLSAVGVEFTSIVATMPFLIIGIGLDDMFIQISAWRQTSYYDTVEERMGHTFKDAAMSITLTSLTNTLAFCIGAITAFPSVRIFCLYTGVAVVFCFIYQITFFGGCMTLLGRREGANRHCYACIKVLPKENAGNKTLMYRFWCSGGSETHHKGITIHWGTEFFKTYYGPALMRPVSKVLVIITFMGYLAVAIWGALNLREGLELKNLAPDDSYATSFYHHDDNLFNVKYGPRLQVAITQPLHYWNKSSLGPMESLIDDFKQSKWLFPNQTLMENWQKDFSEYLELTGQTNLNGTQFIKILKEQFLTIPGYKRYELDIAFNDNESVISASRFLIQSHGQNSANEQKQFMKEVRDIAKRSKLKVTVFHPAFIFFDQYSVILANTLQNIGVAVAVMLLVALLLVPHPLSAIWVTLSVCSISTGVIGYMTHWAVNLDSISMINIILCIGFSVDYSAHIAYHFVISKASSKNSKAIDALHSLGLPILQGAMSTLLGVLVLSTANTYIFRTFFKTMFLVISFGFFHGLFVLPVFLSIVGPGPSNRSNISEAGGNTELNISSPSIINDSVGQENAGYVDKESKDQLPKP</sequence>
<evidence type="ECO:0000256" key="1">
    <source>
        <dbReference type="ARBA" id="ARBA00004651"/>
    </source>
</evidence>
<keyword evidence="4 9" id="KW-0812">Transmembrane</keyword>
<evidence type="ECO:0000256" key="4">
    <source>
        <dbReference type="ARBA" id="ARBA00022692"/>
    </source>
</evidence>
<feature type="region of interest" description="Disordered" evidence="8">
    <location>
        <begin position="853"/>
        <end position="883"/>
    </location>
</feature>
<evidence type="ECO:0000256" key="2">
    <source>
        <dbReference type="ARBA" id="ARBA00005585"/>
    </source>
</evidence>
<feature type="transmembrane region" description="Helical" evidence="9">
    <location>
        <begin position="479"/>
        <end position="497"/>
    </location>
</feature>
<dbReference type="GO" id="GO:0005886">
    <property type="term" value="C:plasma membrane"/>
    <property type="evidence" value="ECO:0007669"/>
    <property type="project" value="UniProtKB-SubCell"/>
</dbReference>
<evidence type="ECO:0000256" key="9">
    <source>
        <dbReference type="SAM" id="Phobius"/>
    </source>
</evidence>
<dbReference type="SUPFAM" id="SSF82866">
    <property type="entry name" value="Multidrug efflux transporter AcrB transmembrane domain"/>
    <property type="match status" value="2"/>
</dbReference>
<dbReference type="InterPro" id="IPR003392">
    <property type="entry name" value="PTHD_SSD"/>
</dbReference>
<accession>A0A8J1URD4</accession>
<dbReference type="Proteomes" id="UP000749559">
    <property type="component" value="Unassembled WGS sequence"/>
</dbReference>
<dbReference type="OrthoDB" id="6510177at2759"/>
<dbReference type="Pfam" id="PF03176">
    <property type="entry name" value="MMPL"/>
    <property type="match status" value="1"/>
</dbReference>
<feature type="transmembrane region" description="Helical" evidence="9">
    <location>
        <begin position="811"/>
        <end position="833"/>
    </location>
</feature>